<dbReference type="Proteomes" id="UP000755104">
    <property type="component" value="Unassembled WGS sequence"/>
</dbReference>
<accession>A0ABS7JDC8</accession>
<gene>
    <name evidence="1" type="ORF">K3174_14295</name>
</gene>
<proteinExistence type="predicted"/>
<dbReference type="SUPFAM" id="SSF53474">
    <property type="entry name" value="alpha/beta-Hydrolases"/>
    <property type="match status" value="1"/>
</dbReference>
<dbReference type="InterPro" id="IPR029058">
    <property type="entry name" value="AB_hydrolase_fold"/>
</dbReference>
<dbReference type="Pfam" id="PF26363">
    <property type="entry name" value="Phospholipase-like"/>
    <property type="match status" value="1"/>
</dbReference>
<dbReference type="EMBL" id="JAIGNO010000012">
    <property type="protein sequence ID" value="MBX7483703.1"/>
    <property type="molecule type" value="Genomic_DNA"/>
</dbReference>
<reference evidence="1 2" key="1">
    <citation type="submission" date="2021-08" db="EMBL/GenBank/DDBJ databases">
        <title>Comparative Genomics Analysis of the Genus Qipengyuania Reveals Extensive Genetic Diversity and Metabolic Versatility, Including the Description of Fifteen Novel Species.</title>
        <authorList>
            <person name="Liu Y."/>
        </authorList>
    </citation>
    <scope>NUCLEOTIDE SEQUENCE [LARGE SCALE GENOMIC DNA]</scope>
    <source>
        <strain evidence="1 2">6D47A</strain>
    </source>
</reference>
<evidence type="ECO:0000313" key="2">
    <source>
        <dbReference type="Proteomes" id="UP000755104"/>
    </source>
</evidence>
<protein>
    <submittedName>
        <fullName evidence="1">Lipase family protein</fullName>
    </submittedName>
</protein>
<dbReference type="Gene3D" id="3.40.50.1820">
    <property type="entry name" value="alpha/beta hydrolase"/>
    <property type="match status" value="1"/>
</dbReference>
<name>A0ABS7JDC8_9SPHN</name>
<sequence length="290" mass="31205">MTLGALMRAQAQPLGLALDEVPPAGGDGALSPGEARRVVAAFQQLVEANVTLLERGAPMPAYDRARRERLVEVGQMALLARDVYLDQSDPALLPEGFSALSDAQAEQRFPDFDARHDDSGFYSRIYHDANTNTYVVVNRGTDDGHAVTGVLNGTPDGRTNWALGNGNKARQADIAIENAQAVSNATGGRVRFVGHSLGGALASLQAARFDKPATVFNPLGLHEDLFAEYGASQADFRQNVRSYVVRGDSVNSFNNTWGLETAPGTTMLAQRSDPHAMTSIMIGLYQRYNP</sequence>
<comment type="caution">
    <text evidence="1">The sequence shown here is derived from an EMBL/GenBank/DDBJ whole genome shotgun (WGS) entry which is preliminary data.</text>
</comment>
<keyword evidence="2" id="KW-1185">Reference proteome</keyword>
<organism evidence="1 2">
    <name type="scientific">Qipengyuania qiaonensis</name>
    <dbReference type="NCBI Taxonomy" id="2867240"/>
    <lineage>
        <taxon>Bacteria</taxon>
        <taxon>Pseudomonadati</taxon>
        <taxon>Pseudomonadota</taxon>
        <taxon>Alphaproteobacteria</taxon>
        <taxon>Sphingomonadales</taxon>
        <taxon>Erythrobacteraceae</taxon>
        <taxon>Qipengyuania</taxon>
    </lineage>
</organism>
<evidence type="ECO:0000313" key="1">
    <source>
        <dbReference type="EMBL" id="MBX7483703.1"/>
    </source>
</evidence>